<evidence type="ECO:0008006" key="4">
    <source>
        <dbReference type="Google" id="ProtNLM"/>
    </source>
</evidence>
<feature type="transmembrane region" description="Helical" evidence="1">
    <location>
        <begin position="252"/>
        <end position="272"/>
    </location>
</feature>
<feature type="transmembrane region" description="Helical" evidence="1">
    <location>
        <begin position="314"/>
        <end position="335"/>
    </location>
</feature>
<dbReference type="Proteomes" id="UP000287547">
    <property type="component" value="Unassembled WGS sequence"/>
</dbReference>
<name>A0A428ZA49_KIBAR</name>
<reference evidence="2 3" key="1">
    <citation type="submission" date="2018-05" db="EMBL/GenBank/DDBJ databases">
        <title>Evolution of GPA BGCs.</title>
        <authorList>
            <person name="Waglechner N."/>
            <person name="Wright G.D."/>
        </authorList>
    </citation>
    <scope>NUCLEOTIDE SEQUENCE [LARGE SCALE GENOMIC DNA]</scope>
    <source>
        <strain evidence="2 3">A82846</strain>
    </source>
</reference>
<evidence type="ECO:0000313" key="3">
    <source>
        <dbReference type="Proteomes" id="UP000287547"/>
    </source>
</evidence>
<evidence type="ECO:0000256" key="1">
    <source>
        <dbReference type="SAM" id="Phobius"/>
    </source>
</evidence>
<feature type="transmembrane region" description="Helical" evidence="1">
    <location>
        <begin position="178"/>
        <end position="200"/>
    </location>
</feature>
<organism evidence="2 3">
    <name type="scientific">Kibdelosporangium aridum</name>
    <dbReference type="NCBI Taxonomy" id="2030"/>
    <lineage>
        <taxon>Bacteria</taxon>
        <taxon>Bacillati</taxon>
        <taxon>Actinomycetota</taxon>
        <taxon>Actinomycetes</taxon>
        <taxon>Pseudonocardiales</taxon>
        <taxon>Pseudonocardiaceae</taxon>
        <taxon>Kibdelosporangium</taxon>
    </lineage>
</organism>
<keyword evidence="1" id="KW-0812">Transmembrane</keyword>
<dbReference type="Pfam" id="PF06197">
    <property type="entry name" value="DUF998"/>
    <property type="match status" value="1"/>
</dbReference>
<comment type="caution">
    <text evidence="2">The sequence shown here is derived from an EMBL/GenBank/DDBJ whole genome shotgun (WGS) entry which is preliminary data.</text>
</comment>
<feature type="transmembrane region" description="Helical" evidence="1">
    <location>
        <begin position="287"/>
        <end position="307"/>
    </location>
</feature>
<protein>
    <recommendedName>
        <fullName evidence="4">DUF998 domain-containing protein</fullName>
    </recommendedName>
</protein>
<dbReference type="EMBL" id="QHKI01000014">
    <property type="protein sequence ID" value="RSM84921.1"/>
    <property type="molecule type" value="Genomic_DNA"/>
</dbReference>
<evidence type="ECO:0000313" key="2">
    <source>
        <dbReference type="EMBL" id="RSM84921.1"/>
    </source>
</evidence>
<feature type="transmembrane region" description="Helical" evidence="1">
    <location>
        <begin position="355"/>
        <end position="374"/>
    </location>
</feature>
<feature type="transmembrane region" description="Helical" evidence="1">
    <location>
        <begin position="223"/>
        <end position="245"/>
    </location>
</feature>
<dbReference type="InterPro" id="IPR009339">
    <property type="entry name" value="DUF998"/>
</dbReference>
<dbReference type="OrthoDB" id="3392476at2"/>
<proteinExistence type="predicted"/>
<sequence length="387" mass="41218">MPGTIRAEALSLRRLLGHLELCVGDQAVGDGVQAHAQPEHVAAEPPRALLAQRPAFDEHAALVQHTVGGRDRRPGLRRIDREQVGHVPGKLLDVTDHVFDGPIRQQHRSVHHQVHPDQGSEHAFLSAGKHGRELPSPASCQTTVGGNDANFSEVGPFVRHTHLQEVVRMAAITPWSRATANLGLFGVAASVLTIGSLHVLPPSSQVSPVRRTISEYALLEDAWVFNVGVMALAIGSFAVIAALVSRQIIKPFSPASILIGLWALCLIAIVVFPKNNWAIGPSIGGMIHRYASVVAFIALPIAAIIVGRKAKAAWPVWLGVLALGWFTFILGAVLLQPVTGVRWWVAIPLGAVERGLLITEVAAVAALALVKTAAPSRAVLERAVVAA</sequence>
<dbReference type="AlphaFoldDB" id="A0A428ZA49"/>
<accession>A0A428ZA49</accession>
<gene>
    <name evidence="2" type="ORF">DMH04_18850</name>
</gene>
<keyword evidence="1" id="KW-1133">Transmembrane helix</keyword>
<keyword evidence="1" id="KW-0472">Membrane</keyword>